<evidence type="ECO:0000256" key="6">
    <source>
        <dbReference type="SAM" id="MobiDB-lite"/>
    </source>
</evidence>
<dbReference type="GO" id="GO:1990116">
    <property type="term" value="P:ribosome-associated ubiquitin-dependent protein catabolic process"/>
    <property type="evidence" value="ECO:0007669"/>
    <property type="project" value="TreeGrafter"/>
</dbReference>
<evidence type="ECO:0000256" key="4">
    <source>
        <dbReference type="ARBA" id="ARBA00023054"/>
    </source>
</evidence>
<comment type="caution">
    <text evidence="9">The sequence shown here is derived from an EMBL/GenBank/DDBJ whole genome shotgun (WGS) entry which is preliminary data.</text>
</comment>
<feature type="region of interest" description="Disordered" evidence="6">
    <location>
        <begin position="1482"/>
        <end position="1522"/>
    </location>
</feature>
<dbReference type="InterPro" id="IPR051608">
    <property type="entry name" value="RQC_Subunit_NEMF"/>
</dbReference>
<feature type="compositionally biased region" description="Basic and acidic residues" evidence="6">
    <location>
        <begin position="1550"/>
        <end position="1559"/>
    </location>
</feature>
<dbReference type="InterPro" id="IPR021846">
    <property type="entry name" value="NFACT-C"/>
</dbReference>
<dbReference type="InterPro" id="IPR008532">
    <property type="entry name" value="NFACT_RNA-bd"/>
</dbReference>
<feature type="domain" description="NFACT RNA-binding" evidence="7">
    <location>
        <begin position="668"/>
        <end position="786"/>
    </location>
</feature>
<dbReference type="GO" id="GO:0043023">
    <property type="term" value="F:ribosomal large subunit binding"/>
    <property type="evidence" value="ECO:0007669"/>
    <property type="project" value="TreeGrafter"/>
</dbReference>
<dbReference type="Gene3D" id="2.30.310.10">
    <property type="entry name" value="ibrinogen binding protein from staphylococcus aureus domain"/>
    <property type="match status" value="1"/>
</dbReference>
<feature type="region of interest" description="Disordered" evidence="6">
    <location>
        <begin position="1236"/>
        <end position="1433"/>
    </location>
</feature>
<evidence type="ECO:0000256" key="3">
    <source>
        <dbReference type="ARBA" id="ARBA00022490"/>
    </source>
</evidence>
<evidence type="ECO:0000256" key="2">
    <source>
        <dbReference type="ARBA" id="ARBA00008318"/>
    </source>
</evidence>
<feature type="region of interest" description="Disordered" evidence="6">
    <location>
        <begin position="825"/>
        <end position="876"/>
    </location>
</feature>
<dbReference type="Pfam" id="PF11923">
    <property type="entry name" value="NFACT-C"/>
    <property type="match status" value="1"/>
</dbReference>
<feature type="region of interest" description="Disordered" evidence="6">
    <location>
        <begin position="1542"/>
        <end position="1679"/>
    </location>
</feature>
<feature type="compositionally biased region" description="Low complexity" evidence="6">
    <location>
        <begin position="825"/>
        <end position="855"/>
    </location>
</feature>
<dbReference type="Proteomes" id="UP000028837">
    <property type="component" value="Unassembled WGS sequence"/>
</dbReference>
<keyword evidence="4 5" id="KW-0175">Coiled coil</keyword>
<feature type="region of interest" description="Disordered" evidence="6">
    <location>
        <begin position="914"/>
        <end position="962"/>
    </location>
</feature>
<organism evidence="9 10">
    <name type="scientific">Toxoplasma gondii GAB2-2007-GAL-DOM2</name>
    <dbReference type="NCBI Taxonomy" id="1130820"/>
    <lineage>
        <taxon>Eukaryota</taxon>
        <taxon>Sar</taxon>
        <taxon>Alveolata</taxon>
        <taxon>Apicomplexa</taxon>
        <taxon>Conoidasida</taxon>
        <taxon>Coccidia</taxon>
        <taxon>Eucoccidiorida</taxon>
        <taxon>Eimeriorina</taxon>
        <taxon>Sarcocystidae</taxon>
        <taxon>Toxoplasma</taxon>
    </lineage>
</organism>
<dbReference type="OrthoDB" id="207084at2759"/>
<feature type="compositionally biased region" description="Basic and acidic residues" evidence="6">
    <location>
        <begin position="1059"/>
        <end position="1080"/>
    </location>
</feature>
<feature type="compositionally biased region" description="Basic residues" evidence="6">
    <location>
        <begin position="1659"/>
        <end position="1670"/>
    </location>
</feature>
<dbReference type="GO" id="GO:0005737">
    <property type="term" value="C:cytoplasm"/>
    <property type="evidence" value="ECO:0007669"/>
    <property type="project" value="UniProtKB-SubCell"/>
</dbReference>
<protein>
    <submittedName>
        <fullName evidence="9">Signal peptidase</fullName>
    </submittedName>
</protein>
<keyword evidence="3" id="KW-0963">Cytoplasm</keyword>
<feature type="compositionally biased region" description="Basic and acidic residues" evidence="6">
    <location>
        <begin position="1255"/>
        <end position="1265"/>
    </location>
</feature>
<evidence type="ECO:0000259" key="8">
    <source>
        <dbReference type="Pfam" id="PF11923"/>
    </source>
</evidence>
<feature type="compositionally biased region" description="Low complexity" evidence="6">
    <location>
        <begin position="1697"/>
        <end position="1710"/>
    </location>
</feature>
<feature type="domain" description="NFACT protein C-terminal" evidence="8">
    <location>
        <begin position="1742"/>
        <end position="1831"/>
    </location>
</feature>
<feature type="compositionally biased region" description="Basic and acidic residues" evidence="6">
    <location>
        <begin position="1136"/>
        <end position="1145"/>
    </location>
</feature>
<evidence type="ECO:0000313" key="9">
    <source>
        <dbReference type="EMBL" id="KFG35831.1"/>
    </source>
</evidence>
<proteinExistence type="inferred from homology"/>
<gene>
    <name evidence="9" type="ORF">TGDOM2_214090</name>
</gene>
<dbReference type="GO" id="GO:1990112">
    <property type="term" value="C:RQC complex"/>
    <property type="evidence" value="ECO:0007669"/>
    <property type="project" value="TreeGrafter"/>
</dbReference>
<evidence type="ECO:0000256" key="5">
    <source>
        <dbReference type="SAM" id="Coils"/>
    </source>
</evidence>
<dbReference type="Pfam" id="PF05833">
    <property type="entry name" value="NFACT_N"/>
    <property type="match status" value="1"/>
</dbReference>
<dbReference type="GO" id="GO:0072344">
    <property type="term" value="P:rescue of stalled ribosome"/>
    <property type="evidence" value="ECO:0007669"/>
    <property type="project" value="TreeGrafter"/>
</dbReference>
<feature type="region of interest" description="Disordered" evidence="6">
    <location>
        <begin position="1136"/>
        <end position="1169"/>
    </location>
</feature>
<reference evidence="9 10" key="1">
    <citation type="submission" date="2014-02" db="EMBL/GenBank/DDBJ databases">
        <authorList>
            <person name="Sibley D."/>
            <person name="Venepally P."/>
            <person name="Karamycheva S."/>
            <person name="Hadjithomas M."/>
            <person name="Khan A."/>
            <person name="Brunk B."/>
            <person name="Roos D."/>
            <person name="Caler E."/>
            <person name="Lorenzi H."/>
        </authorList>
    </citation>
    <scope>NUCLEOTIDE SEQUENCE [LARGE SCALE GENOMIC DNA]</scope>
    <source>
        <strain evidence="9 10">GAB2-2007-GAL-DOM2</strain>
    </source>
</reference>
<feature type="region of interest" description="Disordered" evidence="6">
    <location>
        <begin position="1059"/>
        <end position="1093"/>
    </location>
</feature>
<dbReference type="EMBL" id="AHZU02001145">
    <property type="protein sequence ID" value="KFG35831.1"/>
    <property type="molecule type" value="Genomic_DNA"/>
</dbReference>
<comment type="subcellular location">
    <subcellularLocation>
        <location evidence="1">Cytoplasm</location>
    </subcellularLocation>
</comment>
<feature type="compositionally biased region" description="Basic and acidic residues" evidence="6">
    <location>
        <begin position="1615"/>
        <end position="1633"/>
    </location>
</feature>
<feature type="compositionally biased region" description="Acidic residues" evidence="6">
    <location>
        <begin position="1583"/>
        <end position="1596"/>
    </location>
</feature>
<feature type="region of interest" description="Disordered" evidence="6">
    <location>
        <begin position="1697"/>
        <end position="1727"/>
    </location>
</feature>
<feature type="compositionally biased region" description="Polar residues" evidence="6">
    <location>
        <begin position="1362"/>
        <end position="1377"/>
    </location>
</feature>
<dbReference type="Pfam" id="PF05670">
    <property type="entry name" value="NFACT-R_1"/>
    <property type="match status" value="1"/>
</dbReference>
<dbReference type="PANTHER" id="PTHR15239:SF6">
    <property type="entry name" value="RIBOSOME QUALITY CONTROL COMPLEX SUBUNIT NEMF"/>
    <property type="match status" value="1"/>
</dbReference>
<name>A0A086JUL3_TOXGO</name>
<feature type="compositionally biased region" description="Basic and acidic residues" evidence="6">
    <location>
        <begin position="401"/>
        <end position="412"/>
    </location>
</feature>
<feature type="region of interest" description="Disordered" evidence="6">
    <location>
        <begin position="376"/>
        <end position="425"/>
    </location>
</feature>
<evidence type="ECO:0000259" key="7">
    <source>
        <dbReference type="Pfam" id="PF05670"/>
    </source>
</evidence>
<evidence type="ECO:0000256" key="1">
    <source>
        <dbReference type="ARBA" id="ARBA00004496"/>
    </source>
</evidence>
<feature type="region of interest" description="Disordered" evidence="6">
    <location>
        <begin position="1006"/>
        <end position="1031"/>
    </location>
</feature>
<comment type="similarity">
    <text evidence="2">Belongs to the NEMF family.</text>
</comment>
<feature type="compositionally biased region" description="Polar residues" evidence="6">
    <location>
        <begin position="1006"/>
        <end position="1021"/>
    </location>
</feature>
<feature type="coiled-coil region" evidence="5">
    <location>
        <begin position="485"/>
        <end position="519"/>
    </location>
</feature>
<accession>A0A086JUL3</accession>
<feature type="compositionally biased region" description="Acidic residues" evidence="6">
    <location>
        <begin position="413"/>
        <end position="423"/>
    </location>
</feature>
<dbReference type="PANTHER" id="PTHR15239">
    <property type="entry name" value="NUCLEAR EXPORT MEDIATOR FACTOR NEMF"/>
    <property type="match status" value="1"/>
</dbReference>
<dbReference type="VEuPathDB" id="ToxoDB:TGDOM2_214090"/>
<sequence length="1859" mass="203484">MAPTKQRVGALDVRALVASVRPSIVGLRVTNVYDFSAGGSRGGTSSSYILKFAGKESKVFLFIHAGFRLYTTEWKKDKGALPSPFCVRLRKGLRGKKLEDIHQHGADRVVILTFGKSENALHLVVELYVSGNIILTDHTNLIQAVLRRHTLSAPAGAAPAEGGREARQETEQRIAVNEYYRLDPPEMSLLRDAIRPIDFSADVVKRQLTAIQEAACGKDTKSKTQVTWAQALGRLAPFVSPALAVHALLATTGDESAKKRVVTQDGLDEAVESLRRAVMECLRMLRAVSSAEDFLGAGPLPAELESQASATPPVEGYIVATRRSASSAEEKSLSFSLLYDYEEFSPVVLRQFADLQVLPSPQDIQREREERAAVAVQRLQVDRNTNSQKEADEKEEEEEQGEKGEKEKKGEKDNDEGGDDEVGNAETRATGDVESAVAAVHANVAPGTRVLLHFRDINMCVDEYFSSVDVQKSERAEAQARQEALSRVEKIKSDQEQRMQLLEEEAANLLQQAQAVEANVVLVEQIIQLLRAALATGVDWDELGRQMKLQAKEGHPLAVHVHELKLEKQRAMLLLEAPRREEAEEPGEASETILVPVDVALSAHGNAQLLHSQVKQLKAKTQKTSAATAAALAAADRKAQRTLKQKDQQVLQAQQQLQKVRKAFWFEKFHWFISSDHYLVLAGRDAQQNEILFRRYLRSNDVYVHADVHGAATCIIKNSRETEPGKCDDPPVPLTTLQQCGEFAVCRSSAWTTKSPSAAWWVYGRQVSKSAPSGLYLSTGSFMIRGRRNFIQVHRLEMGFGLLFRLADEASVARHVAARTRLALEEAGSEGPQGSPPSSSSSSSAVLAEGESGAEGSRRGVKASVGGEDESEEEKSVKFGFLEAAQSACSSTQVELSERRRQTHTEFLRDTAIEHRAATEAPQEVVESRRASGAEATGASDDGDPVLAQLEKQEERQRQLQEQLNQVKSQLEEQLRMATRSPSVGTQHALRGGRLSRCSVEFSPATLQDEANQAGRDSSVGQRIRRRHPTGHLSVQDIAELRGAAAAAEVVEVQEFVRGEQSRLEEEARSRRAAASDRVSRAPSDCPSSSCFGGDMAEELRPLQQELLQRQYSAETHQLLMAEKLREVALQRGTEEMMARAESARSRRPSKLGKSEGDDCHVTFSPDPPKVAEKTISALHVDFDGLPPEVIPRRAEPASLLLVQIEEELREARGEEDATGDEDRVPWALRRRATGWAAWQPPEAEEEGTQAESDGDTRSRFRADEEIGGGTRGASRRLSPQAHGGDRAPSVLVGGEEAKTELASSSSSGSAEKGQTQSPSGGAPGGERDFLAVENLSRTGADKAAGGKRGAGKLENARRSPSVCSERSATSTHSLTPAGSRISRRMSVDEGPPPDGFTEETLPTPRELLSHSSIDFQHSGGDEAEESVDDQEIHIIVRRLSIKEEKELFRCRSADHGPTPKGFCSGDVPSAKDLLTLQQYLSDKLGSPARSEEDDGTTSAGTRRSRRAVSEGSASACFERGLSGRVGRSKEDFFLDVCARELASAGEGGETERNRKKEPEEEEGEEEETEKSAEELQKAASSGEEEDTTEDEEDTDDAVKEETINAEIPSRKRMSAAERRRQKKGNREAKDDPAGTAEEKEDMGGKEKAKGPRLQPVPRGKRGKLAKMKKKYGDQDEEEKQFKMSLIGAEEIKRGGPTATANAAAPACAAKKLPGRKAAQQREERRELKEVLEEEGDERLTEQCSQIDLLTASPLPEDALLCVVPVTAPYSAMSKYKFKAKLVPGSMKKGNAGQAALRHFLQQADDDRQKQLIKSITLAEVALSMISDVRLSVPGIQNQLTAARRQKKEQKKKTVTAEE</sequence>
<dbReference type="GO" id="GO:0000049">
    <property type="term" value="F:tRNA binding"/>
    <property type="evidence" value="ECO:0007669"/>
    <property type="project" value="TreeGrafter"/>
</dbReference>
<evidence type="ECO:0000313" key="10">
    <source>
        <dbReference type="Proteomes" id="UP000028837"/>
    </source>
</evidence>
<feature type="compositionally biased region" description="Acidic residues" evidence="6">
    <location>
        <begin position="1560"/>
        <end position="1569"/>
    </location>
</feature>